<evidence type="ECO:0000313" key="6">
    <source>
        <dbReference type="EMBL" id="QTH63281.1"/>
    </source>
</evidence>
<dbReference type="GO" id="GO:0003700">
    <property type="term" value="F:DNA-binding transcription factor activity"/>
    <property type="evidence" value="ECO:0007669"/>
    <property type="project" value="InterPro"/>
</dbReference>
<evidence type="ECO:0000313" key="7">
    <source>
        <dbReference type="Proteomes" id="UP000682739"/>
    </source>
</evidence>
<dbReference type="Proteomes" id="UP000682739">
    <property type="component" value="Chromosome"/>
</dbReference>
<protein>
    <submittedName>
        <fullName evidence="6">LysR family transcriptional regulator</fullName>
    </submittedName>
</protein>
<dbReference type="InterPro" id="IPR036388">
    <property type="entry name" value="WH-like_DNA-bd_sf"/>
</dbReference>
<dbReference type="PROSITE" id="PS50931">
    <property type="entry name" value="HTH_LYSR"/>
    <property type="match status" value="1"/>
</dbReference>
<comment type="similarity">
    <text evidence="1">Belongs to the LysR transcriptional regulatory family.</text>
</comment>
<feature type="domain" description="HTH lysR-type" evidence="5">
    <location>
        <begin position="2"/>
        <end position="59"/>
    </location>
</feature>
<keyword evidence="3" id="KW-0238">DNA-binding</keyword>
<dbReference type="PANTHER" id="PTHR30126:SF99">
    <property type="entry name" value="TRANSCRIPTIONAL REGULATOR LYSR FAMILY"/>
    <property type="match status" value="1"/>
</dbReference>
<dbReference type="KEGG" id="psym:J1N51_11115"/>
<dbReference type="CDD" id="cd05466">
    <property type="entry name" value="PBP2_LTTR_substrate"/>
    <property type="match status" value="1"/>
</dbReference>
<keyword evidence="7" id="KW-1185">Reference proteome</keyword>
<accession>A0A975DBJ0</accession>
<dbReference type="Pfam" id="PF03466">
    <property type="entry name" value="LysR_substrate"/>
    <property type="match status" value="1"/>
</dbReference>
<dbReference type="Gene3D" id="3.40.190.290">
    <property type="match status" value="1"/>
</dbReference>
<dbReference type="GO" id="GO:0000976">
    <property type="term" value="F:transcription cis-regulatory region binding"/>
    <property type="evidence" value="ECO:0007669"/>
    <property type="project" value="TreeGrafter"/>
</dbReference>
<evidence type="ECO:0000256" key="3">
    <source>
        <dbReference type="ARBA" id="ARBA00023125"/>
    </source>
</evidence>
<evidence type="ECO:0000256" key="1">
    <source>
        <dbReference type="ARBA" id="ARBA00009437"/>
    </source>
</evidence>
<dbReference type="PANTHER" id="PTHR30126">
    <property type="entry name" value="HTH-TYPE TRANSCRIPTIONAL REGULATOR"/>
    <property type="match status" value="1"/>
</dbReference>
<dbReference type="RefSeq" id="WP_208831338.1">
    <property type="nucleotide sequence ID" value="NZ_CP072110.1"/>
</dbReference>
<evidence type="ECO:0000256" key="4">
    <source>
        <dbReference type="ARBA" id="ARBA00023163"/>
    </source>
</evidence>
<dbReference type="SUPFAM" id="SSF46785">
    <property type="entry name" value="Winged helix' DNA-binding domain"/>
    <property type="match status" value="1"/>
</dbReference>
<sequence>MLNMQWLKTFCQLVETHHFTRTAEQLFMTQSGVSQHIQKLEQQCEQKLLIREGKTFYLTDAGQRLYDQGLVLLQQAEQLSEVIKQDEPYKGKVKIKTPGSVGLKLYGHLLKLQQAHPELTIDLRFAPNEEIISDTNEGKIDLGIVTQQVTQAGITSQYIGAERLVLVTPKDMTIRGWPSLQSCGFINHPDGAHHASLLLSQNYSEFKSIDQFRESGFSNQITLILEPVAAGLGITVLPEYAVDTYMKNNKNSNIKAISLPVDVTESLYLVTKNNKPTAARCETVVNEIKRWL</sequence>
<dbReference type="FunFam" id="1.10.10.10:FF:000001">
    <property type="entry name" value="LysR family transcriptional regulator"/>
    <property type="match status" value="1"/>
</dbReference>
<keyword evidence="4" id="KW-0804">Transcription</keyword>
<dbReference type="InterPro" id="IPR036390">
    <property type="entry name" value="WH_DNA-bd_sf"/>
</dbReference>
<reference evidence="6" key="1">
    <citation type="submission" date="2021-03" db="EMBL/GenBank/DDBJ databases">
        <title>Description of Psychrosphaera ytuae sp. nov. isolated from deep sea sediment of South China Sea.</title>
        <authorList>
            <person name="Zhang J."/>
            <person name="Xu X.-D."/>
        </authorList>
    </citation>
    <scope>NUCLEOTIDE SEQUENCE</scope>
    <source>
        <strain evidence="6">MTZ26</strain>
    </source>
</reference>
<dbReference type="Pfam" id="PF00126">
    <property type="entry name" value="HTH_1"/>
    <property type="match status" value="1"/>
</dbReference>
<evidence type="ECO:0000256" key="2">
    <source>
        <dbReference type="ARBA" id="ARBA00023015"/>
    </source>
</evidence>
<name>A0A975DBJ0_9GAMM</name>
<dbReference type="InterPro" id="IPR005119">
    <property type="entry name" value="LysR_subst-bd"/>
</dbReference>
<keyword evidence="2" id="KW-0805">Transcription regulation</keyword>
<dbReference type="EMBL" id="CP072110">
    <property type="protein sequence ID" value="QTH63281.1"/>
    <property type="molecule type" value="Genomic_DNA"/>
</dbReference>
<dbReference type="PRINTS" id="PR00039">
    <property type="entry name" value="HTHLYSR"/>
</dbReference>
<dbReference type="InterPro" id="IPR000847">
    <property type="entry name" value="LysR_HTH_N"/>
</dbReference>
<dbReference type="SUPFAM" id="SSF53850">
    <property type="entry name" value="Periplasmic binding protein-like II"/>
    <property type="match status" value="1"/>
</dbReference>
<gene>
    <name evidence="6" type="ORF">J1N51_11115</name>
</gene>
<dbReference type="Gene3D" id="1.10.10.10">
    <property type="entry name" value="Winged helix-like DNA-binding domain superfamily/Winged helix DNA-binding domain"/>
    <property type="match status" value="1"/>
</dbReference>
<evidence type="ECO:0000259" key="5">
    <source>
        <dbReference type="PROSITE" id="PS50931"/>
    </source>
</evidence>
<organism evidence="6 7">
    <name type="scientific">Psychrosphaera ytuae</name>
    <dbReference type="NCBI Taxonomy" id="2820710"/>
    <lineage>
        <taxon>Bacteria</taxon>
        <taxon>Pseudomonadati</taxon>
        <taxon>Pseudomonadota</taxon>
        <taxon>Gammaproteobacteria</taxon>
        <taxon>Alteromonadales</taxon>
        <taxon>Pseudoalteromonadaceae</taxon>
        <taxon>Psychrosphaera</taxon>
    </lineage>
</organism>
<dbReference type="AlphaFoldDB" id="A0A975DBJ0"/>
<proteinExistence type="inferred from homology"/>